<sequence length="117" mass="12875">MRVSSSQALGARRHAIALTDGGVHCFVLATGFVREEEAFPSLRRHYEFDEWRDNRGTLAILLLFSHYSLANLHTESADAGAVHRLCHAVVVVLVEARVAALRPIIPAVHVASRGRLP</sequence>
<comment type="caution">
    <text evidence="1">The sequence shown here is derived from an EMBL/GenBank/DDBJ whole genome shotgun (WGS) entry which is preliminary data.</text>
</comment>
<proteinExistence type="predicted"/>
<dbReference type="AlphaFoldDB" id="A0A5B7CY42"/>
<keyword evidence="2" id="KW-1185">Reference proteome</keyword>
<name>A0A5B7CY42_PORTR</name>
<protein>
    <submittedName>
        <fullName evidence="1">Uncharacterized protein</fullName>
    </submittedName>
</protein>
<accession>A0A5B7CY42</accession>
<dbReference type="Proteomes" id="UP000324222">
    <property type="component" value="Unassembled WGS sequence"/>
</dbReference>
<dbReference type="EMBL" id="VSRR010000345">
    <property type="protein sequence ID" value="MPC14360.1"/>
    <property type="molecule type" value="Genomic_DNA"/>
</dbReference>
<evidence type="ECO:0000313" key="1">
    <source>
        <dbReference type="EMBL" id="MPC14360.1"/>
    </source>
</evidence>
<evidence type="ECO:0000313" key="2">
    <source>
        <dbReference type="Proteomes" id="UP000324222"/>
    </source>
</evidence>
<reference evidence="1 2" key="1">
    <citation type="submission" date="2019-05" db="EMBL/GenBank/DDBJ databases">
        <title>Another draft genome of Portunus trituberculatus and its Hox gene families provides insights of decapod evolution.</title>
        <authorList>
            <person name="Jeong J.-H."/>
            <person name="Song I."/>
            <person name="Kim S."/>
            <person name="Choi T."/>
            <person name="Kim D."/>
            <person name="Ryu S."/>
            <person name="Kim W."/>
        </authorList>
    </citation>
    <scope>NUCLEOTIDE SEQUENCE [LARGE SCALE GENOMIC DNA]</scope>
    <source>
        <tissue evidence="1">Muscle</tissue>
    </source>
</reference>
<gene>
    <name evidence="1" type="ORF">E2C01_007123</name>
</gene>
<organism evidence="1 2">
    <name type="scientific">Portunus trituberculatus</name>
    <name type="common">Swimming crab</name>
    <name type="synonym">Neptunus trituberculatus</name>
    <dbReference type="NCBI Taxonomy" id="210409"/>
    <lineage>
        <taxon>Eukaryota</taxon>
        <taxon>Metazoa</taxon>
        <taxon>Ecdysozoa</taxon>
        <taxon>Arthropoda</taxon>
        <taxon>Crustacea</taxon>
        <taxon>Multicrustacea</taxon>
        <taxon>Malacostraca</taxon>
        <taxon>Eumalacostraca</taxon>
        <taxon>Eucarida</taxon>
        <taxon>Decapoda</taxon>
        <taxon>Pleocyemata</taxon>
        <taxon>Brachyura</taxon>
        <taxon>Eubrachyura</taxon>
        <taxon>Portunoidea</taxon>
        <taxon>Portunidae</taxon>
        <taxon>Portuninae</taxon>
        <taxon>Portunus</taxon>
    </lineage>
</organism>